<dbReference type="RefSeq" id="WP_168207024.1">
    <property type="nucleotide sequence ID" value="NZ_CP036339.1"/>
</dbReference>
<name>A0A517U2J4_9BACT</name>
<dbReference type="EMBL" id="CP036339">
    <property type="protein sequence ID" value="QDT74836.1"/>
    <property type="molecule type" value="Genomic_DNA"/>
</dbReference>
<protein>
    <submittedName>
        <fullName evidence="2">Uncharacterized protein</fullName>
    </submittedName>
</protein>
<accession>A0A517U2J4</accession>
<feature type="compositionally biased region" description="Basic and acidic residues" evidence="1">
    <location>
        <begin position="36"/>
        <end position="49"/>
    </location>
</feature>
<dbReference type="AlphaFoldDB" id="A0A517U2J4"/>
<gene>
    <name evidence="2" type="ORF">I41_40390</name>
</gene>
<dbReference type="Proteomes" id="UP000317909">
    <property type="component" value="Chromosome"/>
</dbReference>
<keyword evidence="3" id="KW-1185">Reference proteome</keyword>
<feature type="region of interest" description="Disordered" evidence="1">
    <location>
        <begin position="36"/>
        <end position="57"/>
    </location>
</feature>
<evidence type="ECO:0000313" key="3">
    <source>
        <dbReference type="Proteomes" id="UP000317909"/>
    </source>
</evidence>
<dbReference type="KEGG" id="llh:I41_40390"/>
<organism evidence="2 3">
    <name type="scientific">Lacipirellula limnantheis</name>
    <dbReference type="NCBI Taxonomy" id="2528024"/>
    <lineage>
        <taxon>Bacteria</taxon>
        <taxon>Pseudomonadati</taxon>
        <taxon>Planctomycetota</taxon>
        <taxon>Planctomycetia</taxon>
        <taxon>Pirellulales</taxon>
        <taxon>Lacipirellulaceae</taxon>
        <taxon>Lacipirellula</taxon>
    </lineage>
</organism>
<proteinExistence type="predicted"/>
<reference evidence="2 3" key="1">
    <citation type="submission" date="2019-02" db="EMBL/GenBank/DDBJ databases">
        <title>Deep-cultivation of Planctomycetes and their phenomic and genomic characterization uncovers novel biology.</title>
        <authorList>
            <person name="Wiegand S."/>
            <person name="Jogler M."/>
            <person name="Boedeker C."/>
            <person name="Pinto D."/>
            <person name="Vollmers J."/>
            <person name="Rivas-Marin E."/>
            <person name="Kohn T."/>
            <person name="Peeters S.H."/>
            <person name="Heuer A."/>
            <person name="Rast P."/>
            <person name="Oberbeckmann S."/>
            <person name="Bunk B."/>
            <person name="Jeske O."/>
            <person name="Meyerdierks A."/>
            <person name="Storesund J.E."/>
            <person name="Kallscheuer N."/>
            <person name="Luecker S."/>
            <person name="Lage O.M."/>
            <person name="Pohl T."/>
            <person name="Merkel B.J."/>
            <person name="Hornburger P."/>
            <person name="Mueller R.-W."/>
            <person name="Bruemmer F."/>
            <person name="Labrenz M."/>
            <person name="Spormann A.M."/>
            <person name="Op den Camp H."/>
            <person name="Overmann J."/>
            <person name="Amann R."/>
            <person name="Jetten M.S.M."/>
            <person name="Mascher T."/>
            <person name="Medema M.H."/>
            <person name="Devos D.P."/>
            <person name="Kaster A.-K."/>
            <person name="Ovreas L."/>
            <person name="Rohde M."/>
            <person name="Galperin M.Y."/>
            <person name="Jogler C."/>
        </authorList>
    </citation>
    <scope>NUCLEOTIDE SEQUENCE [LARGE SCALE GENOMIC DNA]</scope>
    <source>
        <strain evidence="2 3">I41</strain>
    </source>
</reference>
<evidence type="ECO:0000256" key="1">
    <source>
        <dbReference type="SAM" id="MobiDB-lite"/>
    </source>
</evidence>
<evidence type="ECO:0000313" key="2">
    <source>
        <dbReference type="EMBL" id="QDT74836.1"/>
    </source>
</evidence>
<sequence length="57" mass="6248">MDVTPTWQSVVELAAHPVAEIRTAALRELHRLAGYLDKQRDSGSDHHAIDPGSIGEE</sequence>